<dbReference type="AlphaFoldDB" id="A0A0B0MBK6"/>
<sequence length="70" mass="7852">MVYIEMRELMTMCATKVARGSSPYVGEASHTILEAFGIASFIILILACIGTSLFVMDTLFWVKRVTCHNY</sequence>
<evidence type="ECO:0000256" key="1">
    <source>
        <dbReference type="SAM" id="Phobius"/>
    </source>
</evidence>
<gene>
    <name evidence="2" type="ORF">F383_37337</name>
</gene>
<organism evidence="2 3">
    <name type="scientific">Gossypium arboreum</name>
    <name type="common">Tree cotton</name>
    <name type="synonym">Gossypium nanking</name>
    <dbReference type="NCBI Taxonomy" id="29729"/>
    <lineage>
        <taxon>Eukaryota</taxon>
        <taxon>Viridiplantae</taxon>
        <taxon>Streptophyta</taxon>
        <taxon>Embryophyta</taxon>
        <taxon>Tracheophyta</taxon>
        <taxon>Spermatophyta</taxon>
        <taxon>Magnoliopsida</taxon>
        <taxon>eudicotyledons</taxon>
        <taxon>Gunneridae</taxon>
        <taxon>Pentapetalae</taxon>
        <taxon>rosids</taxon>
        <taxon>malvids</taxon>
        <taxon>Malvales</taxon>
        <taxon>Malvaceae</taxon>
        <taxon>Malvoideae</taxon>
        <taxon>Gossypium</taxon>
    </lineage>
</organism>
<proteinExistence type="predicted"/>
<accession>A0A0B0MBK6</accession>
<dbReference type="Proteomes" id="UP000032142">
    <property type="component" value="Unassembled WGS sequence"/>
</dbReference>
<keyword evidence="1" id="KW-1133">Transmembrane helix</keyword>
<feature type="transmembrane region" description="Helical" evidence="1">
    <location>
        <begin position="32"/>
        <end position="55"/>
    </location>
</feature>
<reference evidence="3" key="1">
    <citation type="submission" date="2014-09" db="EMBL/GenBank/DDBJ databases">
        <authorList>
            <person name="Mudge J."/>
            <person name="Ramaraj T."/>
            <person name="Lindquist I.E."/>
            <person name="Bharti A.K."/>
            <person name="Sundararajan A."/>
            <person name="Cameron C.T."/>
            <person name="Woodward J.E."/>
            <person name="May G.D."/>
            <person name="Brubaker C."/>
            <person name="Broadhvest J."/>
            <person name="Wilkins T.A."/>
        </authorList>
    </citation>
    <scope>NUCLEOTIDE SEQUENCE</scope>
    <source>
        <strain evidence="3">cv. AKA8401</strain>
    </source>
</reference>
<evidence type="ECO:0000313" key="2">
    <source>
        <dbReference type="EMBL" id="KHF98154.1"/>
    </source>
</evidence>
<name>A0A0B0MBK6_GOSAR</name>
<keyword evidence="3" id="KW-1185">Reference proteome</keyword>
<keyword evidence="1" id="KW-0472">Membrane</keyword>
<evidence type="ECO:0000313" key="3">
    <source>
        <dbReference type="Proteomes" id="UP000032142"/>
    </source>
</evidence>
<keyword evidence="1" id="KW-0812">Transmembrane</keyword>
<protein>
    <submittedName>
        <fullName evidence="2">Uncharacterized protein</fullName>
    </submittedName>
</protein>
<dbReference type="EMBL" id="JRRC01030360">
    <property type="protein sequence ID" value="KHF98154.1"/>
    <property type="molecule type" value="Genomic_DNA"/>
</dbReference>
<comment type="caution">
    <text evidence="2">The sequence shown here is derived from an EMBL/GenBank/DDBJ whole genome shotgun (WGS) entry which is preliminary data.</text>
</comment>